<proteinExistence type="predicted"/>
<gene>
    <name evidence="1" type="ordered locus">BAMF_3744</name>
</gene>
<name>A0A9P1JKY9_BACAS</name>
<keyword evidence="2" id="KW-1185">Reference proteome</keyword>
<evidence type="ECO:0000313" key="2">
    <source>
        <dbReference type="Proteomes" id="UP000006562"/>
    </source>
</evidence>
<dbReference type="KEGG" id="bao:BAMF_3744"/>
<sequence length="52" mass="6347">MKKINLRSITQKEILQIEKQFERIALNKIRNNQEKFRKMGLKIEAAFRDEKK</sequence>
<organism evidence="1 2">
    <name type="scientific">Bacillus amyloliquefaciens (strain ATCC 23350 / DSM 7 / BCRC 11601 / CCUG 28519 / NBRC 15535 / NRRL B-14393 / F)</name>
    <dbReference type="NCBI Taxonomy" id="692420"/>
    <lineage>
        <taxon>Bacteria</taxon>
        <taxon>Bacillati</taxon>
        <taxon>Bacillota</taxon>
        <taxon>Bacilli</taxon>
        <taxon>Bacillales</taxon>
        <taxon>Bacillaceae</taxon>
        <taxon>Bacillus</taxon>
        <taxon>Bacillus amyloliquefaciens group</taxon>
    </lineage>
</organism>
<protein>
    <submittedName>
        <fullName evidence="1">Uncharacterized protein</fullName>
    </submittedName>
</protein>
<dbReference type="AlphaFoldDB" id="A0A9P1JKY9"/>
<dbReference type="RefSeq" id="WP_013354119.1">
    <property type="nucleotide sequence ID" value="NC_014551.1"/>
</dbReference>
<evidence type="ECO:0000313" key="1">
    <source>
        <dbReference type="EMBL" id="CBI44870.1"/>
    </source>
</evidence>
<accession>A0A9P1JKY9</accession>
<reference evidence="1 2" key="1">
    <citation type="journal article" date="2011" name="Int. J. Syst. Evol. Microbiol.">
        <title>Relationship of Bacillus amyloliquefaciens clades associated with strains DSM 7T and FZB42T: a proposal for Bacillus amyloliquefaciens subsp. amyloliquefaciens subsp. nov. and Bacillus amyloliquefaciens subsp. plantarum subsp. nov. based on complete genome sequence comparisons.</title>
        <authorList>
            <person name="Borriss R."/>
            <person name="Chen X.H."/>
            <person name="Rueckert C."/>
            <person name="Blom J."/>
            <person name="Becker A."/>
            <person name="Baumgarth B."/>
            <person name="Fan B."/>
            <person name="Pukall R."/>
            <person name="Schumann P."/>
            <person name="Sproer C."/>
            <person name="Junge H."/>
            <person name="Vater J."/>
            <person name="Puhler A."/>
            <person name="Klenk H.P."/>
        </authorList>
    </citation>
    <scope>NUCLEOTIDE SEQUENCE [LARGE SCALE GENOMIC DNA]</scope>
    <source>
        <strain evidence="2">DSM 7</strain>
    </source>
</reference>
<dbReference type="EMBL" id="FN597644">
    <property type="protein sequence ID" value="CBI44870.1"/>
    <property type="molecule type" value="Genomic_DNA"/>
</dbReference>
<dbReference type="Proteomes" id="UP000006562">
    <property type="component" value="Chromosome"/>
</dbReference>
<reference evidence="2" key="2">
    <citation type="journal article" date="2011" name="J. Biotechnol.">
        <title>Genome sequence of B. amyloliquefaciens type strain DSM7(T) reveals differences to plant-associated B. amyloliquefaciens FZB42.</title>
        <authorList>
            <person name="Ruckert C."/>
            <person name="Blom J."/>
            <person name="Chen X."/>
            <person name="Reva O."/>
            <person name="Borriss R."/>
        </authorList>
    </citation>
    <scope>NUCLEOTIDE SEQUENCE [LARGE SCALE GENOMIC DNA]</scope>
    <source>
        <strain evidence="2">DSM 7</strain>
    </source>
</reference>